<sequence>MFGLLSSRPITKVPNYDENDSIDLQIKSLLYVFKRLQVNKFSSFYRQDPVSKEYSFKYIASYSGGDSSAYYDKLDSTYNLEGFKGILLHDEYRVMIDYGKNKYRSLCIVSELPSPNLSRPGSPVKGEPTSTTHNNHSAGGEVFPPIVDYKDRPVKNFGFVHLPCENISIDMICNVLAHSPIYVEYVQIGFTSRYQYAKESVEDVVGTDNNNNISKMTLSKRQHALIIRKYLTTLAFNVQLSRIYEEYVRQSASSPLLPSPSFSSPHTSPRKVASSTSLSRTSSSLTKIENPAIPSPSSPTSPTSPTTMRTLKSKPSISKLKLNELYTPVMSAPSSVSNTSESPEKKFEIQLDIWEKCKNAVNEKILRERRLLAVQRDRS</sequence>
<protein>
    <submittedName>
        <fullName evidence="2">Uncharacterized protein</fullName>
    </submittedName>
</protein>
<feature type="region of interest" description="Disordered" evidence="1">
    <location>
        <begin position="117"/>
        <end position="137"/>
    </location>
</feature>
<dbReference type="OrthoDB" id="4088889at2759"/>
<organism evidence="2 3">
    <name type="scientific">[Candida] railenensis</name>
    <dbReference type="NCBI Taxonomy" id="45579"/>
    <lineage>
        <taxon>Eukaryota</taxon>
        <taxon>Fungi</taxon>
        <taxon>Dikarya</taxon>
        <taxon>Ascomycota</taxon>
        <taxon>Saccharomycotina</taxon>
        <taxon>Pichiomycetes</taxon>
        <taxon>Debaryomycetaceae</taxon>
        <taxon>Kurtzmaniella</taxon>
    </lineage>
</organism>
<feature type="compositionally biased region" description="Low complexity" evidence="1">
    <location>
        <begin position="255"/>
        <end position="267"/>
    </location>
</feature>
<reference evidence="2" key="1">
    <citation type="submission" date="2022-03" db="EMBL/GenBank/DDBJ databases">
        <authorList>
            <person name="Legras J.-L."/>
            <person name="Devillers H."/>
            <person name="Grondin C."/>
        </authorList>
    </citation>
    <scope>NUCLEOTIDE SEQUENCE</scope>
    <source>
        <strain evidence="2">CLIB 1423</strain>
    </source>
</reference>
<dbReference type="InterPro" id="IPR035189">
    <property type="entry name" value="Std1/Mth1"/>
</dbReference>
<evidence type="ECO:0000256" key="1">
    <source>
        <dbReference type="SAM" id="MobiDB-lite"/>
    </source>
</evidence>
<feature type="compositionally biased region" description="Low complexity" evidence="1">
    <location>
        <begin position="300"/>
        <end position="314"/>
    </location>
</feature>
<keyword evidence="3" id="KW-1185">Reference proteome</keyword>
<dbReference type="Proteomes" id="UP000837801">
    <property type="component" value="Unassembled WGS sequence"/>
</dbReference>
<comment type="caution">
    <text evidence="2">The sequence shown here is derived from an EMBL/GenBank/DDBJ whole genome shotgun (WGS) entry which is preliminary data.</text>
</comment>
<accession>A0A9P0QSR4</accession>
<dbReference type="AlphaFoldDB" id="A0A9P0QSR4"/>
<feature type="compositionally biased region" description="Polar residues" evidence="1">
    <location>
        <begin position="128"/>
        <end position="137"/>
    </location>
</feature>
<gene>
    <name evidence="2" type="ORF">CLIB1423_15S02894</name>
</gene>
<dbReference type="Pfam" id="PF17235">
    <property type="entry name" value="STD1"/>
    <property type="match status" value="1"/>
</dbReference>
<name>A0A9P0QSR4_9ASCO</name>
<proteinExistence type="predicted"/>
<evidence type="ECO:0000313" key="2">
    <source>
        <dbReference type="EMBL" id="CAH2354293.1"/>
    </source>
</evidence>
<dbReference type="EMBL" id="CAKXYY010000015">
    <property type="protein sequence ID" value="CAH2354293.1"/>
    <property type="molecule type" value="Genomic_DNA"/>
</dbReference>
<feature type="compositionally biased region" description="Low complexity" evidence="1">
    <location>
        <begin position="274"/>
        <end position="286"/>
    </location>
</feature>
<feature type="region of interest" description="Disordered" evidence="1">
    <location>
        <begin position="255"/>
        <end position="314"/>
    </location>
</feature>
<evidence type="ECO:0000313" key="3">
    <source>
        <dbReference type="Proteomes" id="UP000837801"/>
    </source>
</evidence>